<dbReference type="AlphaFoldDB" id="A0A5J6RJB8"/>
<keyword evidence="11" id="KW-1185">Reference proteome</keyword>
<dbReference type="Gene3D" id="3.40.470.10">
    <property type="entry name" value="Uracil-DNA glycosylase-like domain"/>
    <property type="match status" value="1"/>
</dbReference>
<dbReference type="GO" id="GO:0046872">
    <property type="term" value="F:metal ion binding"/>
    <property type="evidence" value="ECO:0007669"/>
    <property type="project" value="UniProtKB-KW"/>
</dbReference>
<evidence type="ECO:0000256" key="5">
    <source>
        <dbReference type="ARBA" id="ARBA00023004"/>
    </source>
</evidence>
<reference evidence="9 12" key="2">
    <citation type="submission" date="2020-05" db="EMBL/GenBank/DDBJ databases">
        <title>Complete genome sequencing of Campylobacter and Arcobacter type strains.</title>
        <authorList>
            <person name="Miller W.G."/>
            <person name="Yee E."/>
        </authorList>
    </citation>
    <scope>NUCLEOTIDE SEQUENCE [LARGE SCALE GENOMIC DNA]</scope>
    <source>
        <strain evidence="9 12">LMG 21996</strain>
    </source>
</reference>
<dbReference type="GO" id="GO:0097506">
    <property type="term" value="F:deaminated base DNA N-glycosylase activity"/>
    <property type="evidence" value="ECO:0007669"/>
    <property type="project" value="UniProtKB-ARBA"/>
</dbReference>
<gene>
    <name evidence="9" type="ORF">ACBT_1588</name>
    <name evidence="10" type="ORF">FE247_06015</name>
</gene>
<dbReference type="EMBL" id="VBUC01000011">
    <property type="protein sequence ID" value="TLS99264.1"/>
    <property type="molecule type" value="Genomic_DNA"/>
</dbReference>
<keyword evidence="1" id="KW-0004">4Fe-4S</keyword>
<dbReference type="SUPFAM" id="SSF52141">
    <property type="entry name" value="Uracil-DNA glycosylase-like"/>
    <property type="match status" value="1"/>
</dbReference>
<evidence type="ECO:0000256" key="7">
    <source>
        <dbReference type="ARBA" id="ARBA00023204"/>
    </source>
</evidence>
<dbReference type="GO" id="GO:0051539">
    <property type="term" value="F:4 iron, 4 sulfur cluster binding"/>
    <property type="evidence" value="ECO:0007669"/>
    <property type="project" value="UniProtKB-KW"/>
</dbReference>
<accession>A0A5J6RJB8</accession>
<keyword evidence="2" id="KW-0479">Metal-binding</keyword>
<evidence type="ECO:0000256" key="4">
    <source>
        <dbReference type="ARBA" id="ARBA00022801"/>
    </source>
</evidence>
<dbReference type="SMART" id="SM00987">
    <property type="entry name" value="UreE_C"/>
    <property type="match status" value="1"/>
</dbReference>
<dbReference type="InterPro" id="IPR036895">
    <property type="entry name" value="Uracil-DNA_glycosylase-like_sf"/>
</dbReference>
<dbReference type="InterPro" id="IPR051536">
    <property type="entry name" value="UDG_Type-4/5"/>
</dbReference>
<keyword evidence="5" id="KW-0408">Iron</keyword>
<reference evidence="10 11" key="1">
    <citation type="submission" date="2019-05" db="EMBL/GenBank/DDBJ databases">
        <title>Arcobacter cibarius and Arcobacter thereius providing challenges in identification an antibiotic susceptibility and Quinolone resistance.</title>
        <authorList>
            <person name="Busch A."/>
            <person name="Hanel I."/>
            <person name="Hotzel H."/>
            <person name="Tomaso H."/>
        </authorList>
    </citation>
    <scope>NUCLEOTIDE SEQUENCE [LARGE SCALE GENOMIC DNA]</scope>
    <source>
        <strain evidence="10 11">16CS0831-2</strain>
    </source>
</reference>
<keyword evidence="3" id="KW-0227">DNA damage</keyword>
<evidence type="ECO:0000256" key="2">
    <source>
        <dbReference type="ARBA" id="ARBA00022723"/>
    </source>
</evidence>
<dbReference type="PANTHER" id="PTHR33693:SF1">
    <property type="entry name" value="TYPE-4 URACIL-DNA GLYCOSYLASE"/>
    <property type="match status" value="1"/>
</dbReference>
<keyword evidence="6" id="KW-0411">Iron-sulfur</keyword>
<evidence type="ECO:0000259" key="8">
    <source>
        <dbReference type="SMART" id="SM00986"/>
    </source>
</evidence>
<evidence type="ECO:0000313" key="11">
    <source>
        <dbReference type="Proteomes" id="UP000305417"/>
    </source>
</evidence>
<dbReference type="Proteomes" id="UP000509513">
    <property type="component" value="Chromosome"/>
</dbReference>
<dbReference type="InterPro" id="IPR005122">
    <property type="entry name" value="Uracil-DNA_glycosylase-like"/>
</dbReference>
<evidence type="ECO:0000313" key="12">
    <source>
        <dbReference type="Proteomes" id="UP000509513"/>
    </source>
</evidence>
<dbReference type="KEGG" id="acib:ACBT_1588"/>
<dbReference type="CDD" id="cd10030">
    <property type="entry name" value="UDG-F4_TTUDGA_SPO1dp_like"/>
    <property type="match status" value="1"/>
</dbReference>
<dbReference type="RefSeq" id="WP_024776100.1">
    <property type="nucleotide sequence ID" value="NZ_CP043857.1"/>
</dbReference>
<evidence type="ECO:0000256" key="1">
    <source>
        <dbReference type="ARBA" id="ARBA00022485"/>
    </source>
</evidence>
<dbReference type="GO" id="GO:0006281">
    <property type="term" value="P:DNA repair"/>
    <property type="evidence" value="ECO:0007669"/>
    <property type="project" value="UniProtKB-KW"/>
</dbReference>
<keyword evidence="4" id="KW-0378">Hydrolase</keyword>
<name>A0A5J6RJB8_9BACT</name>
<dbReference type="PANTHER" id="PTHR33693">
    <property type="entry name" value="TYPE-5 URACIL-DNA GLYCOSYLASE"/>
    <property type="match status" value="1"/>
</dbReference>
<organism evidence="9 12">
    <name type="scientific">Aliarcobacter cibarius</name>
    <dbReference type="NCBI Taxonomy" id="255507"/>
    <lineage>
        <taxon>Bacteria</taxon>
        <taxon>Pseudomonadati</taxon>
        <taxon>Campylobacterota</taxon>
        <taxon>Epsilonproteobacteria</taxon>
        <taxon>Campylobacterales</taxon>
        <taxon>Arcobacteraceae</taxon>
        <taxon>Aliarcobacter</taxon>
    </lineage>
</organism>
<dbReference type="Proteomes" id="UP000305417">
    <property type="component" value="Unassembled WGS sequence"/>
</dbReference>
<dbReference type="OrthoDB" id="5290748at2"/>
<dbReference type="EMBL" id="CP054051">
    <property type="protein sequence ID" value="QKJ27488.1"/>
    <property type="molecule type" value="Genomic_DNA"/>
</dbReference>
<dbReference type="Pfam" id="PF03167">
    <property type="entry name" value="UDG"/>
    <property type="match status" value="1"/>
</dbReference>
<evidence type="ECO:0000256" key="6">
    <source>
        <dbReference type="ARBA" id="ARBA00023014"/>
    </source>
</evidence>
<dbReference type="SMART" id="SM00986">
    <property type="entry name" value="UDG"/>
    <property type="match status" value="1"/>
</dbReference>
<proteinExistence type="predicted"/>
<evidence type="ECO:0000256" key="3">
    <source>
        <dbReference type="ARBA" id="ARBA00022763"/>
    </source>
</evidence>
<evidence type="ECO:0000313" key="10">
    <source>
        <dbReference type="EMBL" id="TLS99264.1"/>
    </source>
</evidence>
<keyword evidence="7" id="KW-0234">DNA repair</keyword>
<protein>
    <submittedName>
        <fullName evidence="9 10">Uracil-DNA glycosylase</fullName>
    </submittedName>
</protein>
<dbReference type="STRING" id="1442598.GCA_000522465_02032"/>
<feature type="domain" description="Uracil-DNA glycosylase-like" evidence="8">
    <location>
        <begin position="67"/>
        <end position="211"/>
    </location>
</feature>
<sequence>MTIKVKNQILKYLHNLKSFGYKYHDEFDIGSFDVRNQNLPNNFAELNEVCTNCYLCELSKSRKNVLFGFGNPKSKIMFIQDEPTSSEDELNSFYVGNSGEILSKMIENVLNMKKEDVYITSLVKCKSLNGATNLNFESCNDYLLKQIELISPKIIVVLGEKAYSFLLKNGEFAKNRGKILKFNDISLIPIYSPTFLLRNPSYKKETYFDMLNIKQFLEELN</sequence>
<evidence type="ECO:0000313" key="9">
    <source>
        <dbReference type="EMBL" id="QKJ27488.1"/>
    </source>
</evidence>